<dbReference type="SUPFAM" id="SSF49899">
    <property type="entry name" value="Concanavalin A-like lectins/glucanases"/>
    <property type="match status" value="1"/>
</dbReference>
<name>A0A3B0TJT9_9ZZZZ</name>
<dbReference type="SMART" id="SM00560">
    <property type="entry name" value="LamGL"/>
    <property type="match status" value="1"/>
</dbReference>
<evidence type="ECO:0000256" key="1">
    <source>
        <dbReference type="ARBA" id="ARBA00022729"/>
    </source>
</evidence>
<feature type="domain" description="LamG-like jellyroll fold" evidence="3">
    <location>
        <begin position="554"/>
        <end position="713"/>
    </location>
</feature>
<reference evidence="4" key="1">
    <citation type="submission" date="2018-06" db="EMBL/GenBank/DDBJ databases">
        <authorList>
            <person name="Zhirakovskaya E."/>
        </authorList>
    </citation>
    <scope>NUCLEOTIDE SEQUENCE</scope>
</reference>
<evidence type="ECO:0000313" key="4">
    <source>
        <dbReference type="EMBL" id="VAW12419.1"/>
    </source>
</evidence>
<evidence type="ECO:0000259" key="3">
    <source>
        <dbReference type="SMART" id="SM00560"/>
    </source>
</evidence>
<dbReference type="InterPro" id="IPR013320">
    <property type="entry name" value="ConA-like_dom_sf"/>
</dbReference>
<evidence type="ECO:0000256" key="2">
    <source>
        <dbReference type="ARBA" id="ARBA00023157"/>
    </source>
</evidence>
<dbReference type="Gene3D" id="2.60.120.200">
    <property type="match status" value="1"/>
</dbReference>
<protein>
    <recommendedName>
        <fullName evidence="3">LamG-like jellyroll fold domain-containing protein</fullName>
    </recommendedName>
</protein>
<gene>
    <name evidence="4" type="ORF">MNBD_BACTEROID01-229</name>
</gene>
<proteinExistence type="predicted"/>
<organism evidence="4">
    <name type="scientific">hydrothermal vent metagenome</name>
    <dbReference type="NCBI Taxonomy" id="652676"/>
    <lineage>
        <taxon>unclassified sequences</taxon>
        <taxon>metagenomes</taxon>
        <taxon>ecological metagenomes</taxon>
    </lineage>
</organism>
<keyword evidence="1" id="KW-0732">Signal</keyword>
<accession>A0A3B0TJT9</accession>
<dbReference type="Pfam" id="PF13385">
    <property type="entry name" value="Laminin_G_3"/>
    <property type="match status" value="1"/>
</dbReference>
<dbReference type="EMBL" id="UOEP01000002">
    <property type="protein sequence ID" value="VAW12419.1"/>
    <property type="molecule type" value="Genomic_DNA"/>
</dbReference>
<dbReference type="InterPro" id="IPR006558">
    <property type="entry name" value="LamG-like"/>
</dbReference>
<sequence>MHLQKLSLFILGYVLLSVPFMVLRAQPVTKLSPSNSIAINSATPGPTLITSEGLNIFRSRDGGIITPANGNNHTNHGTYYDGMYAAASKNPVGLWHANENSGFTLHDDSGNGNNGLLNWDMGAEIASFTHGSPSSHFSDICYVNSGALPDDPDDDLFLYVYTEYSGFFNQSGSQKPYESRNKAVYIRRDGTYDPSMVTTVYDPNVDDPETYYWVQTGDRIPEQKLDPSCYVFNGTDYVSFTHLQPDLPPDGPRQHIVLYKADKSVSPVRWIRVQTTSAAQMKDKSAFRNFLVADLFEFDHDGNGINSLMGIGNYGKERNQWDSDYITPKEAEMRVYNFGEQPDSDSGSFLSGHADYIDPDNYIASPDITKAGDTFYIAYYEAPPLPPLIPPVAGGYKVFNADIKLISTKDFKTYTSSICVSGNCASNNPNIENKWPAIAMLPDGRLFVAYTSRVAGQLDFIYRTSSPPYTTFSDSYGTIGNGKGKEYYAAITFDSMGNIVLAAQRTTPSRRTESHLMTDAHNWTEGRFGPGLKLDGKADYVNVGNDTSLKIKGNEITVSAWIRAASDRAVGNERIVGKGIADDAPPYYRYLLYRKDDTRELRFGISTAGASEPSVAIASVSYNFSGVTAGRWMHVVGVYDGTITDPGKDNIFIYIDGELKGQGRGGNNPSDFNIGDTDEPVVIGANTSVSPPSQFFHGDIDEVMIFNRALDTDEIRSLYTKNTL</sequence>
<keyword evidence="2" id="KW-1015">Disulfide bond</keyword>
<dbReference type="AlphaFoldDB" id="A0A3B0TJT9"/>